<keyword evidence="1" id="KW-0812">Transmembrane</keyword>
<accession>A0A7C9A661</accession>
<keyword evidence="1" id="KW-0472">Membrane</keyword>
<evidence type="ECO:0000313" key="2">
    <source>
        <dbReference type="EMBL" id="MBA4658075.1"/>
    </source>
</evidence>
<organism evidence="2">
    <name type="scientific">Opuntia streptacantha</name>
    <name type="common">Prickly pear cactus</name>
    <name type="synonym">Opuntia cardona</name>
    <dbReference type="NCBI Taxonomy" id="393608"/>
    <lineage>
        <taxon>Eukaryota</taxon>
        <taxon>Viridiplantae</taxon>
        <taxon>Streptophyta</taxon>
        <taxon>Embryophyta</taxon>
        <taxon>Tracheophyta</taxon>
        <taxon>Spermatophyta</taxon>
        <taxon>Magnoliopsida</taxon>
        <taxon>eudicotyledons</taxon>
        <taxon>Gunneridae</taxon>
        <taxon>Pentapetalae</taxon>
        <taxon>Caryophyllales</taxon>
        <taxon>Cactineae</taxon>
        <taxon>Cactaceae</taxon>
        <taxon>Opuntioideae</taxon>
        <taxon>Opuntia</taxon>
    </lineage>
</organism>
<dbReference type="AlphaFoldDB" id="A0A7C9A661"/>
<protein>
    <recommendedName>
        <fullName evidence="3">Transmembrane protein</fullName>
    </recommendedName>
</protein>
<proteinExistence type="predicted"/>
<name>A0A7C9A661_OPUST</name>
<evidence type="ECO:0000256" key="1">
    <source>
        <dbReference type="SAM" id="Phobius"/>
    </source>
</evidence>
<reference evidence="2" key="1">
    <citation type="journal article" date="2013" name="J. Plant Res.">
        <title>Effect of fungi and light on seed germination of three Opuntia species from semiarid lands of central Mexico.</title>
        <authorList>
            <person name="Delgado-Sanchez P."/>
            <person name="Jimenez-Bremont J.F."/>
            <person name="Guerrero-Gonzalez Mde L."/>
            <person name="Flores J."/>
        </authorList>
    </citation>
    <scope>NUCLEOTIDE SEQUENCE</scope>
    <source>
        <tissue evidence="2">Cladode</tissue>
    </source>
</reference>
<sequence>MFNNPTLMISSPSSFPFSVALSIFFSFFSDFLLKVFLLLFLNMIFMVVDEHDDDDSYRNRQFREWNTIPPTHTECSSLSFLFVFIFSLKNMTRFGVLICQMYVKHD</sequence>
<feature type="transmembrane region" description="Helical" evidence="1">
    <location>
        <begin position="20"/>
        <end position="48"/>
    </location>
</feature>
<dbReference type="EMBL" id="GISG01199153">
    <property type="protein sequence ID" value="MBA4658074.1"/>
    <property type="molecule type" value="Transcribed_RNA"/>
</dbReference>
<reference evidence="2" key="2">
    <citation type="submission" date="2020-07" db="EMBL/GenBank/DDBJ databases">
        <authorList>
            <person name="Vera ALvarez R."/>
            <person name="Arias-Moreno D.M."/>
            <person name="Jimenez-Jacinto V."/>
            <person name="Jimenez-Bremont J.F."/>
            <person name="Swaminathan K."/>
            <person name="Moose S.P."/>
            <person name="Guerrero-Gonzalez M.L."/>
            <person name="Marino-Ramirez L."/>
            <person name="Landsman D."/>
            <person name="Rodriguez-Kessler M."/>
            <person name="Delgado-Sanchez P."/>
        </authorList>
    </citation>
    <scope>NUCLEOTIDE SEQUENCE</scope>
    <source>
        <tissue evidence="2">Cladode</tissue>
    </source>
</reference>
<evidence type="ECO:0008006" key="3">
    <source>
        <dbReference type="Google" id="ProtNLM"/>
    </source>
</evidence>
<keyword evidence="1" id="KW-1133">Transmembrane helix</keyword>
<dbReference type="EMBL" id="GISG01199155">
    <property type="protein sequence ID" value="MBA4658075.1"/>
    <property type="molecule type" value="Transcribed_RNA"/>
</dbReference>